<comment type="caution">
    <text evidence="1">The sequence shown here is derived from an EMBL/GenBank/DDBJ whole genome shotgun (WGS) entry which is preliminary data.</text>
</comment>
<evidence type="ECO:0000313" key="2">
    <source>
        <dbReference type="Proteomes" id="UP000704712"/>
    </source>
</evidence>
<protein>
    <submittedName>
        <fullName evidence="1">Uncharacterized protein</fullName>
    </submittedName>
</protein>
<feature type="non-terminal residue" evidence="1">
    <location>
        <position position="1"/>
    </location>
</feature>
<gene>
    <name evidence="1" type="ORF">GN958_ATG20798</name>
</gene>
<sequence length="199" mass="21612">MKTFTASKSHLMSCTSCAAAISQLMRYSLLSCACKQCIAVAILQVWLKWQETHVLEANMLTLYALFDGKSAQEAHHFTHFIEAFINDMTRANVAPLRILTCNVPAAFFSGGESKHKAFTFTHTTNSGGNPVVSDGSDDRPFVIGVTTKAVLSSADQSSDTIILLINATYKLAQAGYPVIVCASLTLEEQHYTEALMGLP</sequence>
<organism evidence="1 2">
    <name type="scientific">Phytophthora infestans</name>
    <name type="common">Potato late blight agent</name>
    <name type="synonym">Botrytis infestans</name>
    <dbReference type="NCBI Taxonomy" id="4787"/>
    <lineage>
        <taxon>Eukaryota</taxon>
        <taxon>Sar</taxon>
        <taxon>Stramenopiles</taxon>
        <taxon>Oomycota</taxon>
        <taxon>Peronosporomycetes</taxon>
        <taxon>Peronosporales</taxon>
        <taxon>Peronosporaceae</taxon>
        <taxon>Phytophthora</taxon>
    </lineage>
</organism>
<reference evidence="1" key="1">
    <citation type="submission" date="2020-03" db="EMBL/GenBank/DDBJ databases">
        <title>Hybrid Assembly of Korean Phytophthora infestans isolates.</title>
        <authorList>
            <person name="Prokchorchik M."/>
            <person name="Lee Y."/>
            <person name="Seo J."/>
            <person name="Cho J.-H."/>
            <person name="Park Y.-E."/>
            <person name="Jang D.-C."/>
            <person name="Im J.-S."/>
            <person name="Choi J.-G."/>
            <person name="Park H.-J."/>
            <person name="Lee G.-B."/>
            <person name="Lee Y.-G."/>
            <person name="Hong S.-Y."/>
            <person name="Cho K."/>
            <person name="Sohn K.H."/>
        </authorList>
    </citation>
    <scope>NUCLEOTIDE SEQUENCE</scope>
    <source>
        <strain evidence="1">KR_2_A2</strain>
    </source>
</reference>
<dbReference type="EMBL" id="JAACNO010002891">
    <property type="protein sequence ID" value="KAF4130011.1"/>
    <property type="molecule type" value="Genomic_DNA"/>
</dbReference>
<dbReference type="AlphaFoldDB" id="A0A8S9TND6"/>
<name>A0A8S9TND6_PHYIN</name>
<dbReference type="Proteomes" id="UP000704712">
    <property type="component" value="Unassembled WGS sequence"/>
</dbReference>
<accession>A0A8S9TND6</accession>
<evidence type="ECO:0000313" key="1">
    <source>
        <dbReference type="EMBL" id="KAF4130011.1"/>
    </source>
</evidence>
<proteinExistence type="predicted"/>